<gene>
    <name evidence="2" type="ORF">BGZ96_010847</name>
</gene>
<accession>A0ABQ7KDJ5</accession>
<dbReference type="Proteomes" id="UP001194696">
    <property type="component" value="Unassembled WGS sequence"/>
</dbReference>
<feature type="chain" id="PRO_5047165870" evidence="1">
    <location>
        <begin position="19"/>
        <end position="107"/>
    </location>
</feature>
<keyword evidence="3" id="KW-1185">Reference proteome</keyword>
<protein>
    <submittedName>
        <fullName evidence="2">Uncharacterized protein</fullName>
    </submittedName>
</protein>
<evidence type="ECO:0000256" key="1">
    <source>
        <dbReference type="SAM" id="SignalP"/>
    </source>
</evidence>
<organism evidence="2 3">
    <name type="scientific">Linnemannia gamsii</name>
    <dbReference type="NCBI Taxonomy" id="64522"/>
    <lineage>
        <taxon>Eukaryota</taxon>
        <taxon>Fungi</taxon>
        <taxon>Fungi incertae sedis</taxon>
        <taxon>Mucoromycota</taxon>
        <taxon>Mortierellomycotina</taxon>
        <taxon>Mortierellomycetes</taxon>
        <taxon>Mortierellales</taxon>
        <taxon>Mortierellaceae</taxon>
        <taxon>Linnemannia</taxon>
    </lineage>
</organism>
<feature type="signal peptide" evidence="1">
    <location>
        <begin position="1"/>
        <end position="18"/>
    </location>
</feature>
<comment type="caution">
    <text evidence="2">The sequence shown here is derived from an EMBL/GenBank/DDBJ whole genome shotgun (WGS) entry which is preliminary data.</text>
</comment>
<evidence type="ECO:0000313" key="2">
    <source>
        <dbReference type="EMBL" id="KAG0295834.1"/>
    </source>
</evidence>
<reference evidence="2 3" key="1">
    <citation type="journal article" date="2020" name="Fungal Divers.">
        <title>Resolving the Mortierellaceae phylogeny through synthesis of multi-gene phylogenetics and phylogenomics.</title>
        <authorList>
            <person name="Vandepol N."/>
            <person name="Liber J."/>
            <person name="Desiro A."/>
            <person name="Na H."/>
            <person name="Kennedy M."/>
            <person name="Barry K."/>
            <person name="Grigoriev I.V."/>
            <person name="Miller A.N."/>
            <person name="O'Donnell K."/>
            <person name="Stajich J.E."/>
            <person name="Bonito G."/>
        </authorList>
    </citation>
    <scope>NUCLEOTIDE SEQUENCE [LARGE SCALE GENOMIC DNA]</scope>
    <source>
        <strain evidence="2 3">AD045</strain>
    </source>
</reference>
<sequence length="107" mass="11604">MKLSTAAIVLALSMVALAVTITPPLQYPVGGGFERRAGRLALPYVSTTTQSGVEKRTAYPAAITSTKPNPDRVPDEMGKRTERTLEALAKRATTPDPLKEKGKFRDY</sequence>
<keyword evidence="1" id="KW-0732">Signal</keyword>
<proteinExistence type="predicted"/>
<name>A0ABQ7KDJ5_9FUNG</name>
<evidence type="ECO:0000313" key="3">
    <source>
        <dbReference type="Proteomes" id="UP001194696"/>
    </source>
</evidence>
<dbReference type="EMBL" id="JAAAIM010000073">
    <property type="protein sequence ID" value="KAG0295834.1"/>
    <property type="molecule type" value="Genomic_DNA"/>
</dbReference>